<dbReference type="InterPro" id="IPR023950">
    <property type="entry name" value="Hmp"/>
</dbReference>
<dbReference type="InterPro" id="IPR017927">
    <property type="entry name" value="FAD-bd_FR_type"/>
</dbReference>
<keyword evidence="11 15" id="KW-0408">Iron</keyword>
<dbReference type="GO" id="GO:0071500">
    <property type="term" value="P:cellular response to nitrosative stress"/>
    <property type="evidence" value="ECO:0007669"/>
    <property type="project" value="TreeGrafter"/>
</dbReference>
<comment type="caution">
    <text evidence="15">Lacks conserved residue(s) required for the propagation of feature annotation.</text>
</comment>
<dbReference type="Gene3D" id="2.40.30.10">
    <property type="entry name" value="Translation factors"/>
    <property type="match status" value="1"/>
</dbReference>
<dbReference type="SUPFAM" id="SSF46458">
    <property type="entry name" value="Globin-like"/>
    <property type="match status" value="1"/>
</dbReference>
<dbReference type="GO" id="GO:0005344">
    <property type="term" value="F:oxygen carrier activity"/>
    <property type="evidence" value="ECO:0007669"/>
    <property type="project" value="UniProtKB-UniRule"/>
</dbReference>
<dbReference type="GO" id="GO:0046872">
    <property type="term" value="F:metal ion binding"/>
    <property type="evidence" value="ECO:0007669"/>
    <property type="project" value="UniProtKB-KW"/>
</dbReference>
<feature type="binding site" evidence="15">
    <location>
        <begin position="275"/>
        <end position="280"/>
    </location>
    <ligand>
        <name>NADP(+)</name>
        <dbReference type="ChEBI" id="CHEBI:58349"/>
    </ligand>
</feature>
<dbReference type="FunFam" id="3.40.50.80:FF:000010">
    <property type="entry name" value="Flavohemoprotein"/>
    <property type="match status" value="1"/>
</dbReference>
<dbReference type="PROSITE" id="PS51384">
    <property type="entry name" value="FAD_FR"/>
    <property type="match status" value="1"/>
</dbReference>
<dbReference type="GO" id="GO:0009636">
    <property type="term" value="P:response to toxic substance"/>
    <property type="evidence" value="ECO:0007669"/>
    <property type="project" value="UniProtKB-KW"/>
</dbReference>
<evidence type="ECO:0000313" key="19">
    <source>
        <dbReference type="Proteomes" id="UP000552038"/>
    </source>
</evidence>
<dbReference type="Gene3D" id="3.40.50.80">
    <property type="entry name" value="Nucleotide-binding domain of ferredoxin-NADP reductase (FNR) module"/>
    <property type="match status" value="1"/>
</dbReference>
<dbReference type="GO" id="GO:0071949">
    <property type="term" value="F:FAD binding"/>
    <property type="evidence" value="ECO:0007669"/>
    <property type="project" value="InterPro"/>
</dbReference>
<sequence length="406" mass="44835">MLQPRTIEIVKSTVPVLAEHGPQITARFYQLMFSNHPELLNVFNHANQRQGKQSMALANAVYAAAANIDQLETILPVVQQIAQKHRALNVKPEHYPIVGEHLLLAIKDVLGDAATDDIIQAWAEAYGVIADVFIQVEADMYKEAEQQDGGWSDVRRFIIARKVKESDVITSFYLKPEDDQPLASFLPGQYITIRVQPEGQVNTHYRHYSLSQAPHSDVYRISVKREGGDANSPAGVVSCYMHDMVQEGDVIEATAPAGDFTLKPSAAPVVLIGGGVGQTPLLSMLHSLAAEDSKRDVYYIHASRNHAAHAFSQEVNELAAQHSNSHLHTFLCYEKSSGTESCDHIGFVDAQWLSSIIPSSVWKKADVYFCGPEPFMKAVYRATKQLGASPDHIHYEYFGPAGSLEA</sequence>
<evidence type="ECO:0000259" key="16">
    <source>
        <dbReference type="PROSITE" id="PS01033"/>
    </source>
</evidence>
<evidence type="ECO:0000256" key="3">
    <source>
        <dbReference type="ARBA" id="ARBA00022448"/>
    </source>
</evidence>
<keyword evidence="8 15" id="KW-0274">FAD</keyword>
<keyword evidence="15" id="KW-0216">Detoxification</keyword>
<comment type="cofactor">
    <cofactor evidence="15">
        <name>heme b</name>
        <dbReference type="ChEBI" id="CHEBI:60344"/>
    </cofactor>
    <text evidence="15">Binds 1 heme b (iron(II)-protoporphyrin IX) group per subunit.</text>
</comment>
<dbReference type="InterPro" id="IPR017938">
    <property type="entry name" value="Riboflavin_synthase-like_b-brl"/>
</dbReference>
<comment type="caution">
    <text evidence="18">The sequence shown here is derived from an EMBL/GenBank/DDBJ whole genome shotgun (WGS) entry which is preliminary data.</text>
</comment>
<feature type="region of interest" description="Reductase" evidence="15">
    <location>
        <begin position="149"/>
        <end position="406"/>
    </location>
</feature>
<dbReference type="Pfam" id="PF00042">
    <property type="entry name" value="Globin"/>
    <property type="match status" value="1"/>
</dbReference>
<dbReference type="InterPro" id="IPR012292">
    <property type="entry name" value="Globin/Proto"/>
</dbReference>
<feature type="site" description="Involved in heme-bound ligand stabilization and O-O bond activation" evidence="15">
    <location>
        <position position="29"/>
    </location>
</feature>
<feature type="site" description="Influences the redox potential of the prosthetic heme and FAD groups" evidence="15">
    <location>
        <position position="84"/>
    </location>
</feature>
<dbReference type="InterPro" id="IPR001709">
    <property type="entry name" value="Flavoprot_Pyr_Nucl_cyt_Rdtase"/>
</dbReference>
<feature type="domain" description="Globin" evidence="16">
    <location>
        <begin position="1"/>
        <end position="138"/>
    </location>
</feature>
<dbReference type="GO" id="GO:0046210">
    <property type="term" value="P:nitric oxide catabolic process"/>
    <property type="evidence" value="ECO:0007669"/>
    <property type="project" value="TreeGrafter"/>
</dbReference>
<dbReference type="FunFam" id="2.40.30.10:FF:000034">
    <property type="entry name" value="Flavohemoprotein"/>
    <property type="match status" value="1"/>
</dbReference>
<dbReference type="Pfam" id="PF00970">
    <property type="entry name" value="FAD_binding_6"/>
    <property type="match status" value="1"/>
</dbReference>
<dbReference type="CDD" id="cd14777">
    <property type="entry name" value="Yhb1-globin-like"/>
    <property type="match status" value="1"/>
</dbReference>
<evidence type="ECO:0000256" key="1">
    <source>
        <dbReference type="ARBA" id="ARBA00006401"/>
    </source>
</evidence>
<keyword evidence="12 15" id="KW-0520">NAD</keyword>
<comment type="function">
    <text evidence="15">Is involved in NO detoxification in an aerobic process, termed nitric oxide dioxygenase (NOD) reaction that utilizes O(2) and NAD(P)H to convert NO to nitrate, which protects the bacterium from various noxious nitrogen compounds. Therefore, plays a central role in the inducible response to nitrosative stress.</text>
</comment>
<dbReference type="EC" id="1.14.12.17" evidence="15"/>
<accession>A0AAP6ZZP8</accession>
<keyword evidence="6 15" id="KW-0285">Flavoprotein</keyword>
<comment type="domain">
    <text evidence="15">Consists of two distinct domains; an N-terminal heme-containing oxygen-binding domain and a C-terminal reductase domain with binding sites for FAD and NAD(P)H.</text>
</comment>
<evidence type="ECO:0000256" key="15">
    <source>
        <dbReference type="HAMAP-Rule" id="MF_01252"/>
    </source>
</evidence>
<evidence type="ECO:0000256" key="6">
    <source>
        <dbReference type="ARBA" id="ARBA00022630"/>
    </source>
</evidence>
<dbReference type="GO" id="GO:0019825">
    <property type="term" value="F:oxygen binding"/>
    <property type="evidence" value="ECO:0007669"/>
    <property type="project" value="InterPro"/>
</dbReference>
<gene>
    <name evidence="18" type="primary">hmpA</name>
    <name evidence="15" type="synonym">hmp</name>
    <name evidence="18" type="ORF">HMI46_09645</name>
</gene>
<keyword evidence="7 15" id="KW-0479">Metal-binding</keyword>
<dbReference type="NCBIfam" id="NF009805">
    <property type="entry name" value="PRK13289.1"/>
    <property type="match status" value="1"/>
</dbReference>
<evidence type="ECO:0000256" key="5">
    <source>
        <dbReference type="ARBA" id="ARBA00022621"/>
    </source>
</evidence>
<evidence type="ECO:0000256" key="13">
    <source>
        <dbReference type="ARBA" id="ARBA00048649"/>
    </source>
</evidence>
<dbReference type="GO" id="GO:0020037">
    <property type="term" value="F:heme binding"/>
    <property type="evidence" value="ECO:0007669"/>
    <property type="project" value="InterPro"/>
</dbReference>
<dbReference type="Pfam" id="PF00175">
    <property type="entry name" value="NAD_binding_1"/>
    <property type="match status" value="1"/>
</dbReference>
<keyword evidence="4 15" id="KW-0349">Heme</keyword>
<feature type="binding site" evidence="15">
    <location>
        <position position="190"/>
    </location>
    <ligand>
        <name>FAD</name>
        <dbReference type="ChEBI" id="CHEBI:57692"/>
    </ligand>
</feature>
<name>A0AAP6ZZP8_PAEAL</name>
<evidence type="ECO:0000256" key="2">
    <source>
        <dbReference type="ARBA" id="ARBA00008414"/>
    </source>
</evidence>
<protein>
    <recommendedName>
        <fullName evidence="15">Flavohemoprotein</fullName>
    </recommendedName>
    <alternativeName>
        <fullName evidence="15">Flavohemoglobin</fullName>
    </alternativeName>
    <alternativeName>
        <fullName evidence="15">Hemoglobin-like protein</fullName>
    </alternativeName>
    <alternativeName>
        <fullName evidence="15">Nitric oxide dioxygenase</fullName>
        <shortName evidence="15">NO oxygenase</shortName>
        <shortName evidence="15">NOD</shortName>
        <ecNumber evidence="15">1.14.12.17</ecNumber>
    </alternativeName>
</protein>
<dbReference type="SUPFAM" id="SSF63380">
    <property type="entry name" value="Riboflavin synthase domain-like"/>
    <property type="match status" value="1"/>
</dbReference>
<keyword evidence="3 15" id="KW-0813">Transport</keyword>
<evidence type="ECO:0000256" key="7">
    <source>
        <dbReference type="ARBA" id="ARBA00022723"/>
    </source>
</evidence>
<dbReference type="FunFam" id="1.10.490.10:FF:000003">
    <property type="entry name" value="Flavohemoprotein"/>
    <property type="match status" value="1"/>
</dbReference>
<proteinExistence type="inferred from homology"/>
<feature type="site" description="Influences the redox potential of the prosthetic heme and FAD groups" evidence="15">
    <location>
        <position position="396"/>
    </location>
</feature>
<feature type="active site" description="Charge relay system" evidence="15">
    <location>
        <position position="95"/>
    </location>
</feature>
<dbReference type="PROSITE" id="PS01033">
    <property type="entry name" value="GLOBIN"/>
    <property type="match status" value="1"/>
</dbReference>
<evidence type="ECO:0000256" key="4">
    <source>
        <dbReference type="ARBA" id="ARBA00022617"/>
    </source>
</evidence>
<comment type="similarity">
    <text evidence="1 15">In the C-terminal section; belongs to the flavoprotein pyridine nucleotide cytochrome reductase family.</text>
</comment>
<dbReference type="RefSeq" id="WP_005551743.1">
    <property type="nucleotide sequence ID" value="NZ_JABFOR010000009.1"/>
</dbReference>
<comment type="catalytic activity">
    <reaction evidence="13 15">
        <text>2 nitric oxide + NADH + 2 O2 = 2 nitrate + NAD(+) + H(+)</text>
        <dbReference type="Rhea" id="RHEA:19469"/>
        <dbReference type="ChEBI" id="CHEBI:15378"/>
        <dbReference type="ChEBI" id="CHEBI:15379"/>
        <dbReference type="ChEBI" id="CHEBI:16480"/>
        <dbReference type="ChEBI" id="CHEBI:17632"/>
        <dbReference type="ChEBI" id="CHEBI:57540"/>
        <dbReference type="ChEBI" id="CHEBI:57945"/>
        <dbReference type="EC" id="1.14.12.17"/>
    </reaction>
</comment>
<dbReference type="CDD" id="cd06184">
    <property type="entry name" value="flavohem_like_fad_nad_binding"/>
    <property type="match status" value="1"/>
</dbReference>
<comment type="cofactor">
    <cofactor evidence="15">
        <name>FAD</name>
        <dbReference type="ChEBI" id="CHEBI:57692"/>
    </cofactor>
    <text evidence="15">Binds 1 FAD per subunit.</text>
</comment>
<evidence type="ECO:0000313" key="18">
    <source>
        <dbReference type="EMBL" id="NOJ70816.1"/>
    </source>
</evidence>
<dbReference type="PRINTS" id="PR00410">
    <property type="entry name" value="PHEHYDRXLASE"/>
</dbReference>
<dbReference type="PANTHER" id="PTHR43396">
    <property type="entry name" value="FLAVOHEMOPROTEIN"/>
    <property type="match status" value="1"/>
</dbReference>
<keyword evidence="5 15" id="KW-0561">Oxygen transport</keyword>
<evidence type="ECO:0000256" key="8">
    <source>
        <dbReference type="ARBA" id="ARBA00022827"/>
    </source>
</evidence>
<keyword evidence="10 15" id="KW-0560">Oxidoreductase</keyword>
<dbReference type="GeneID" id="94492009"/>
<organism evidence="18 19">
    <name type="scientific">Paenibacillus alvei</name>
    <name type="common">Bacillus alvei</name>
    <dbReference type="NCBI Taxonomy" id="44250"/>
    <lineage>
        <taxon>Bacteria</taxon>
        <taxon>Bacillati</taxon>
        <taxon>Bacillota</taxon>
        <taxon>Bacilli</taxon>
        <taxon>Bacillales</taxon>
        <taxon>Paenibacillaceae</taxon>
        <taxon>Paenibacillus</taxon>
    </lineage>
</organism>
<dbReference type="InterPro" id="IPR000971">
    <property type="entry name" value="Globin"/>
</dbReference>
<dbReference type="InterPro" id="IPR001433">
    <property type="entry name" value="OxRdtase_FAD/NAD-bd"/>
</dbReference>
<dbReference type="PANTHER" id="PTHR43396:SF3">
    <property type="entry name" value="FLAVOHEMOPROTEIN"/>
    <property type="match status" value="1"/>
</dbReference>
<comment type="similarity">
    <text evidence="2 15">Belongs to the globin family. Two-domain flavohemoproteins subfamily.</text>
</comment>
<evidence type="ECO:0000256" key="10">
    <source>
        <dbReference type="ARBA" id="ARBA00023002"/>
    </source>
</evidence>
<dbReference type="HAMAP" id="MF_01252">
    <property type="entry name" value="Hmp"/>
    <property type="match status" value="1"/>
</dbReference>
<evidence type="ECO:0000256" key="11">
    <source>
        <dbReference type="ARBA" id="ARBA00023004"/>
    </source>
</evidence>
<dbReference type="Gene3D" id="1.10.490.10">
    <property type="entry name" value="Globins"/>
    <property type="match status" value="1"/>
</dbReference>
<dbReference type="AlphaFoldDB" id="A0AAP6ZZP8"/>
<feature type="binding site" description="proximal binding residue" evidence="15">
    <location>
        <position position="85"/>
    </location>
    <ligand>
        <name>heme b</name>
        <dbReference type="ChEBI" id="CHEBI:60344"/>
    </ligand>
    <ligandPart>
        <name>Fe</name>
        <dbReference type="ChEBI" id="CHEBI:18248"/>
    </ligandPart>
</feature>
<evidence type="ECO:0000256" key="14">
    <source>
        <dbReference type="ARBA" id="ARBA00049433"/>
    </source>
</evidence>
<keyword evidence="9 15" id="KW-0521">NADP</keyword>
<reference evidence="18 19" key="1">
    <citation type="submission" date="2020-05" db="EMBL/GenBank/DDBJ databases">
        <title>Whole genome sequencing and identification of novel metabolites from Paenibacillus alvei strain JR949.</title>
        <authorList>
            <person name="Rajendhran J."/>
            <person name="Sree Pranav P."/>
            <person name="Mahalakshmi B."/>
            <person name="Karthikeyan R."/>
        </authorList>
    </citation>
    <scope>NUCLEOTIDE SEQUENCE [LARGE SCALE GENOMIC DNA]</scope>
    <source>
        <strain evidence="18 19">JR949</strain>
    </source>
</reference>
<evidence type="ECO:0000256" key="12">
    <source>
        <dbReference type="ARBA" id="ARBA00023027"/>
    </source>
</evidence>
<dbReference type="InterPro" id="IPR039261">
    <property type="entry name" value="FNR_nucleotide-bd"/>
</dbReference>
<evidence type="ECO:0000256" key="9">
    <source>
        <dbReference type="ARBA" id="ARBA00022857"/>
    </source>
</evidence>
<dbReference type="InterPro" id="IPR009050">
    <property type="entry name" value="Globin-like_sf"/>
</dbReference>
<dbReference type="GO" id="GO:0008941">
    <property type="term" value="F:nitric oxide dioxygenase NAD(P)H activity"/>
    <property type="evidence" value="ECO:0007669"/>
    <property type="project" value="UniProtKB-UniRule"/>
</dbReference>
<evidence type="ECO:0000259" key="17">
    <source>
        <dbReference type="PROSITE" id="PS51384"/>
    </source>
</evidence>
<dbReference type="EMBL" id="JABFOR010000009">
    <property type="protein sequence ID" value="NOJ70816.1"/>
    <property type="molecule type" value="Genomic_DNA"/>
</dbReference>
<feature type="active site" description="Charge relay system" evidence="15">
    <location>
        <position position="137"/>
    </location>
</feature>
<comment type="catalytic activity">
    <reaction evidence="14 15">
        <text>2 nitric oxide + NADPH + 2 O2 = 2 nitrate + NADP(+) + H(+)</text>
        <dbReference type="Rhea" id="RHEA:19465"/>
        <dbReference type="ChEBI" id="CHEBI:15378"/>
        <dbReference type="ChEBI" id="CHEBI:15379"/>
        <dbReference type="ChEBI" id="CHEBI:16480"/>
        <dbReference type="ChEBI" id="CHEBI:17632"/>
        <dbReference type="ChEBI" id="CHEBI:57783"/>
        <dbReference type="ChEBI" id="CHEBI:58349"/>
        <dbReference type="EC" id="1.14.12.17"/>
    </reaction>
</comment>
<dbReference type="SUPFAM" id="SSF52343">
    <property type="entry name" value="Ferredoxin reductase-like, C-terminal NADP-linked domain"/>
    <property type="match status" value="1"/>
</dbReference>
<dbReference type="InterPro" id="IPR008333">
    <property type="entry name" value="Cbr1-like_FAD-bd_dom"/>
</dbReference>
<dbReference type="PRINTS" id="PR00371">
    <property type="entry name" value="FPNCR"/>
</dbReference>
<feature type="domain" description="FAD-binding FR-type" evidence="17">
    <location>
        <begin position="152"/>
        <end position="263"/>
    </location>
</feature>
<dbReference type="Proteomes" id="UP000552038">
    <property type="component" value="Unassembled WGS sequence"/>
</dbReference>